<reference evidence="2" key="1">
    <citation type="submission" date="2022-11" db="UniProtKB">
        <authorList>
            <consortium name="WormBaseParasite"/>
        </authorList>
    </citation>
    <scope>IDENTIFICATION</scope>
</reference>
<proteinExistence type="predicted"/>
<evidence type="ECO:0000313" key="2">
    <source>
        <dbReference type="WBParaSite" id="JU765_v2.g19053.t1"/>
    </source>
</evidence>
<evidence type="ECO:0000313" key="1">
    <source>
        <dbReference type="Proteomes" id="UP000887576"/>
    </source>
</evidence>
<protein>
    <submittedName>
        <fullName evidence="2">Sulfotransferase</fullName>
    </submittedName>
</protein>
<sequence>MQAHESPPVYFLYLLVLLVTVSSVPVDIPKKRYPNAIIIGVKKSGTRALLEFLKINPKVKAPGPEIHFFDKHYDLGYEWYR</sequence>
<name>A0AC34QSY2_9BILA</name>
<dbReference type="WBParaSite" id="JU765_v2.g19053.t1">
    <property type="protein sequence ID" value="JU765_v2.g19053.t1"/>
    <property type="gene ID" value="JU765_v2.g19053"/>
</dbReference>
<accession>A0AC34QSY2</accession>
<organism evidence="1 2">
    <name type="scientific">Panagrolaimus sp. JU765</name>
    <dbReference type="NCBI Taxonomy" id="591449"/>
    <lineage>
        <taxon>Eukaryota</taxon>
        <taxon>Metazoa</taxon>
        <taxon>Ecdysozoa</taxon>
        <taxon>Nematoda</taxon>
        <taxon>Chromadorea</taxon>
        <taxon>Rhabditida</taxon>
        <taxon>Tylenchina</taxon>
        <taxon>Panagrolaimomorpha</taxon>
        <taxon>Panagrolaimoidea</taxon>
        <taxon>Panagrolaimidae</taxon>
        <taxon>Panagrolaimus</taxon>
    </lineage>
</organism>
<dbReference type="Proteomes" id="UP000887576">
    <property type="component" value="Unplaced"/>
</dbReference>